<protein>
    <recommendedName>
        <fullName evidence="4">NADH dehydrogenase subunit 6</fullName>
    </recommendedName>
</protein>
<dbReference type="EMBL" id="DAKRPA010000084">
    <property type="protein sequence ID" value="DAZ99391.1"/>
    <property type="molecule type" value="Genomic_DNA"/>
</dbReference>
<keyword evidence="3" id="KW-1185">Reference proteome</keyword>
<reference evidence="2" key="1">
    <citation type="submission" date="2022-11" db="EMBL/GenBank/DDBJ databases">
        <authorList>
            <person name="Morgan W.R."/>
            <person name="Tartar A."/>
        </authorList>
    </citation>
    <scope>NUCLEOTIDE SEQUENCE</scope>
    <source>
        <strain evidence="2">ARSEF 373</strain>
    </source>
</reference>
<proteinExistence type="predicted"/>
<feature type="transmembrane region" description="Helical" evidence="1">
    <location>
        <begin position="33"/>
        <end position="52"/>
    </location>
</feature>
<reference evidence="2" key="2">
    <citation type="journal article" date="2023" name="Microbiol Resour">
        <title>Decontamination and Annotation of the Draft Genome Sequence of the Oomycete Lagenidium giganteum ARSEF 373.</title>
        <authorList>
            <person name="Morgan W.R."/>
            <person name="Tartar A."/>
        </authorList>
    </citation>
    <scope>NUCLEOTIDE SEQUENCE</scope>
    <source>
        <strain evidence="2">ARSEF 373</strain>
    </source>
</reference>
<name>A0AAV2YYC6_9STRA</name>
<keyword evidence="1" id="KW-1133">Transmembrane helix</keyword>
<comment type="caution">
    <text evidence="2">The sequence shown here is derived from an EMBL/GenBank/DDBJ whole genome shotgun (WGS) entry which is preliminary data.</text>
</comment>
<organism evidence="2 3">
    <name type="scientific">Lagenidium giganteum</name>
    <dbReference type="NCBI Taxonomy" id="4803"/>
    <lineage>
        <taxon>Eukaryota</taxon>
        <taxon>Sar</taxon>
        <taxon>Stramenopiles</taxon>
        <taxon>Oomycota</taxon>
        <taxon>Peronosporomycetes</taxon>
        <taxon>Pythiales</taxon>
        <taxon>Pythiaceae</taxon>
    </lineage>
</organism>
<evidence type="ECO:0000313" key="3">
    <source>
        <dbReference type="Proteomes" id="UP001146120"/>
    </source>
</evidence>
<sequence length="170" mass="19066">MCVIRDECVLLAMLVVQLVCGLPIMALMKMVGVAYLLIFGAAFFVSLCLTVATRMRCRCCRAFATFINEYGICFFLVLHLALLTLATYTLYMFLVPFFRATDFEKFCEDHKLSDNLSHTGCERLQGFYALSLVSLTIATMATLYQLLLGSRITHKNWNDSAGLLKDPGMA</sequence>
<evidence type="ECO:0000256" key="1">
    <source>
        <dbReference type="SAM" id="Phobius"/>
    </source>
</evidence>
<feature type="transmembrane region" description="Helical" evidence="1">
    <location>
        <begin position="9"/>
        <end position="27"/>
    </location>
</feature>
<accession>A0AAV2YYC6</accession>
<dbReference type="Proteomes" id="UP001146120">
    <property type="component" value="Unassembled WGS sequence"/>
</dbReference>
<evidence type="ECO:0008006" key="4">
    <source>
        <dbReference type="Google" id="ProtNLM"/>
    </source>
</evidence>
<feature type="transmembrane region" description="Helical" evidence="1">
    <location>
        <begin position="126"/>
        <end position="147"/>
    </location>
</feature>
<gene>
    <name evidence="2" type="ORF">N0F65_005293</name>
</gene>
<keyword evidence="1" id="KW-0472">Membrane</keyword>
<dbReference type="AlphaFoldDB" id="A0AAV2YYC6"/>
<feature type="transmembrane region" description="Helical" evidence="1">
    <location>
        <begin position="72"/>
        <end position="94"/>
    </location>
</feature>
<keyword evidence="1" id="KW-0812">Transmembrane</keyword>
<evidence type="ECO:0000313" key="2">
    <source>
        <dbReference type="EMBL" id="DAZ99391.1"/>
    </source>
</evidence>